<protein>
    <submittedName>
        <fullName evidence="5">Tetratricopeptide repeat protein</fullName>
    </submittedName>
</protein>
<keyword evidence="4" id="KW-0732">Signal</keyword>
<dbReference type="Pfam" id="PF14559">
    <property type="entry name" value="TPR_19"/>
    <property type="match status" value="1"/>
</dbReference>
<dbReference type="AlphaFoldDB" id="A0A7C9V1F6"/>
<accession>A0A7C9V1F6</accession>
<gene>
    <name evidence="5" type="ORF">G4223_18755</name>
</gene>
<dbReference type="Gene3D" id="1.25.40.10">
    <property type="entry name" value="Tetratricopeptide repeat domain"/>
    <property type="match status" value="2"/>
</dbReference>
<dbReference type="PROSITE" id="PS50005">
    <property type="entry name" value="TPR"/>
    <property type="match status" value="1"/>
</dbReference>
<dbReference type="EMBL" id="JAAIYP010000045">
    <property type="protein sequence ID" value="NFV82153.1"/>
    <property type="molecule type" value="Genomic_DNA"/>
</dbReference>
<keyword evidence="6" id="KW-1185">Reference proteome</keyword>
<name>A0A7C9V1F6_9PROT</name>
<organism evidence="5 6">
    <name type="scientific">Magnetospirillum aberrantis SpK</name>
    <dbReference type="NCBI Taxonomy" id="908842"/>
    <lineage>
        <taxon>Bacteria</taxon>
        <taxon>Pseudomonadati</taxon>
        <taxon>Pseudomonadota</taxon>
        <taxon>Alphaproteobacteria</taxon>
        <taxon>Rhodospirillales</taxon>
        <taxon>Rhodospirillaceae</taxon>
        <taxon>Magnetospirillum</taxon>
    </lineage>
</organism>
<dbReference type="InterPro" id="IPR011990">
    <property type="entry name" value="TPR-like_helical_dom_sf"/>
</dbReference>
<feature type="chain" id="PRO_5028988356" evidence="4">
    <location>
        <begin position="23"/>
        <end position="250"/>
    </location>
</feature>
<sequence>MRRFVLPAVLAALALSAPMARAEVIDGLQEYRNCLILAKTKPEQGWEEALAWQSLGGGEAARHCAAVALIGLGKYGEAATRLETLANESVRADSVRADMLVQAAQAWVLQGELMRADSAQRGALLLSPGNPDILLDQAVLMAQLNRYAEAVDILSQVLRIQPNRVEALVLRASAFRYLDNLPGAADDVNTALKLDPDYPDALLERGILRRMQGDDAGARADWLRAIDLAPENPVAETARSNLAKMDIKEK</sequence>
<evidence type="ECO:0000313" key="5">
    <source>
        <dbReference type="EMBL" id="NFV82153.1"/>
    </source>
</evidence>
<dbReference type="InterPro" id="IPR019734">
    <property type="entry name" value="TPR_rpt"/>
</dbReference>
<dbReference type="Proteomes" id="UP000480684">
    <property type="component" value="Unassembled WGS sequence"/>
</dbReference>
<dbReference type="PANTHER" id="PTHR44858">
    <property type="entry name" value="TETRATRICOPEPTIDE REPEAT PROTEIN 6"/>
    <property type="match status" value="1"/>
</dbReference>
<dbReference type="RefSeq" id="WP_163682876.1">
    <property type="nucleotide sequence ID" value="NZ_JAAIYP010000045.1"/>
</dbReference>
<evidence type="ECO:0000256" key="2">
    <source>
        <dbReference type="ARBA" id="ARBA00022803"/>
    </source>
</evidence>
<dbReference type="SUPFAM" id="SSF48452">
    <property type="entry name" value="TPR-like"/>
    <property type="match status" value="2"/>
</dbReference>
<proteinExistence type="predicted"/>
<feature type="signal peptide" evidence="4">
    <location>
        <begin position="1"/>
        <end position="22"/>
    </location>
</feature>
<comment type="caution">
    <text evidence="5">The sequence shown here is derived from an EMBL/GenBank/DDBJ whole genome shotgun (WGS) entry which is preliminary data.</text>
</comment>
<keyword evidence="1" id="KW-0677">Repeat</keyword>
<evidence type="ECO:0000313" key="6">
    <source>
        <dbReference type="Proteomes" id="UP000480684"/>
    </source>
</evidence>
<dbReference type="Pfam" id="PF13432">
    <property type="entry name" value="TPR_16"/>
    <property type="match status" value="1"/>
</dbReference>
<dbReference type="InterPro" id="IPR050498">
    <property type="entry name" value="Ycf3"/>
</dbReference>
<keyword evidence="2 3" id="KW-0802">TPR repeat</keyword>
<dbReference type="SMART" id="SM00028">
    <property type="entry name" value="TPR"/>
    <property type="match status" value="3"/>
</dbReference>
<reference evidence="5 6" key="1">
    <citation type="submission" date="2020-02" db="EMBL/GenBank/DDBJ databases">
        <authorList>
            <person name="Dziuba M."/>
            <person name="Kuznetsov B."/>
            <person name="Mardanov A."/>
            <person name="Ravin N."/>
            <person name="Grouzdev D."/>
        </authorList>
    </citation>
    <scope>NUCLEOTIDE SEQUENCE [LARGE SCALE GENOMIC DNA]</scope>
    <source>
        <strain evidence="5 6">SpK</strain>
    </source>
</reference>
<evidence type="ECO:0000256" key="3">
    <source>
        <dbReference type="PROSITE-ProRule" id="PRU00339"/>
    </source>
</evidence>
<dbReference type="PANTHER" id="PTHR44858:SF1">
    <property type="entry name" value="UDP-N-ACETYLGLUCOSAMINE--PEPTIDE N-ACETYLGLUCOSAMINYLTRANSFERASE SPINDLY-RELATED"/>
    <property type="match status" value="1"/>
</dbReference>
<evidence type="ECO:0000256" key="4">
    <source>
        <dbReference type="SAM" id="SignalP"/>
    </source>
</evidence>
<evidence type="ECO:0000256" key="1">
    <source>
        <dbReference type="ARBA" id="ARBA00022737"/>
    </source>
</evidence>
<feature type="repeat" description="TPR" evidence="3">
    <location>
        <begin position="131"/>
        <end position="164"/>
    </location>
</feature>